<feature type="signal peptide" evidence="1">
    <location>
        <begin position="1"/>
        <end position="27"/>
    </location>
</feature>
<evidence type="ECO:0000313" key="2">
    <source>
        <dbReference type="EMBL" id="NVO84729.1"/>
    </source>
</evidence>
<keyword evidence="1" id="KW-0732">Signal</keyword>
<proteinExistence type="predicted"/>
<accession>A0ABX2Q2G8</accession>
<dbReference type="EMBL" id="JABKAV010000015">
    <property type="protein sequence ID" value="NVO84729.1"/>
    <property type="molecule type" value="Genomic_DNA"/>
</dbReference>
<feature type="chain" id="PRO_5047269280" description="DUF3313 domain-containing protein" evidence="1">
    <location>
        <begin position="28"/>
        <end position="232"/>
    </location>
</feature>
<comment type="caution">
    <text evidence="2">The sequence shown here is derived from an EMBL/GenBank/DDBJ whole genome shotgun (WGS) entry which is preliminary data.</text>
</comment>
<name>A0ABX2Q2G8_9BACT</name>
<evidence type="ECO:0000256" key="1">
    <source>
        <dbReference type="SAM" id="SignalP"/>
    </source>
</evidence>
<protein>
    <recommendedName>
        <fullName evidence="4">DUF3313 domain-containing protein</fullName>
    </recommendedName>
</protein>
<dbReference type="PROSITE" id="PS51257">
    <property type="entry name" value="PROKAR_LIPOPROTEIN"/>
    <property type="match status" value="1"/>
</dbReference>
<keyword evidence="3" id="KW-1185">Reference proteome</keyword>
<dbReference type="Proteomes" id="UP000626554">
    <property type="component" value="Unassembled WGS sequence"/>
</dbReference>
<gene>
    <name evidence="2" type="ORF">HW556_07530</name>
</gene>
<evidence type="ECO:0008006" key="4">
    <source>
        <dbReference type="Google" id="ProtNLM"/>
    </source>
</evidence>
<dbReference type="RefSeq" id="WP_176899410.1">
    <property type="nucleotide sequence ID" value="NZ_JABKAV010000015.1"/>
</dbReference>
<sequence>MRKTFTQVAAVVSAAVLLSSCAGSYHAIQPERITSYQSAAPAGAPVDFGYRYSALLTNGANKKYVKKERKRGYQMVAVQLRNNTANELNFSRDLELTFGDRPIQPVSSMQASEDLKQGVAIYLLYVLLNFNVGNYTTVNGQITEDNRVFLPTGPFIAGGNMLGASGANKNMRNELARYDLTNKVLQPGETVYGIVALRETNVAPLKLTLRNSAAAAPAATPAPAAVPNASGQ</sequence>
<evidence type="ECO:0000313" key="3">
    <source>
        <dbReference type="Proteomes" id="UP000626554"/>
    </source>
</evidence>
<reference evidence="2 3" key="1">
    <citation type="submission" date="2020-05" db="EMBL/GenBank/DDBJ databases">
        <title>Hymenobacter terrestris sp. nov. and Hymenobacter lapidiphilus sp. nov., isolated from regoliths in Antarctica.</title>
        <authorList>
            <person name="Sedlacek I."/>
            <person name="Pantucek R."/>
            <person name="Zeman M."/>
            <person name="Holochova P."/>
            <person name="Kralova S."/>
            <person name="Stankova E."/>
            <person name="Sedo O."/>
            <person name="Micenkova L."/>
            <person name="Svec P."/>
            <person name="Gupta V."/>
            <person name="Sood U."/>
            <person name="Korpole U.S."/>
            <person name="Lal R."/>
        </authorList>
    </citation>
    <scope>NUCLEOTIDE SEQUENCE [LARGE SCALE GENOMIC DNA]</scope>
    <source>
        <strain evidence="2 3">P5252</strain>
    </source>
</reference>
<organism evidence="2 3">
    <name type="scientific">Hymenobacter terrestris</name>
    <dbReference type="NCBI Taxonomy" id="2748310"/>
    <lineage>
        <taxon>Bacteria</taxon>
        <taxon>Pseudomonadati</taxon>
        <taxon>Bacteroidota</taxon>
        <taxon>Cytophagia</taxon>
        <taxon>Cytophagales</taxon>
        <taxon>Hymenobacteraceae</taxon>
        <taxon>Hymenobacter</taxon>
    </lineage>
</organism>